<dbReference type="EMBL" id="SRPW01002091">
    <property type="protein sequence ID" value="KAG5995985.1"/>
    <property type="molecule type" value="Genomic_DNA"/>
</dbReference>
<dbReference type="Proteomes" id="UP000748025">
    <property type="component" value="Unassembled WGS sequence"/>
</dbReference>
<name>A0A9P7SXZ5_9HYPO</name>
<evidence type="ECO:0000256" key="2">
    <source>
        <dbReference type="SAM" id="MobiDB-lite"/>
    </source>
</evidence>
<evidence type="ECO:0000313" key="3">
    <source>
        <dbReference type="EMBL" id="KAG5995985.1"/>
    </source>
</evidence>
<dbReference type="OrthoDB" id="4755094at2759"/>
<evidence type="ECO:0000313" key="4">
    <source>
        <dbReference type="Proteomes" id="UP000748025"/>
    </source>
</evidence>
<protein>
    <submittedName>
        <fullName evidence="3">Uncharacterized protein</fullName>
    </submittedName>
</protein>
<organism evidence="3 4">
    <name type="scientific">Claviceps pusilla</name>
    <dbReference type="NCBI Taxonomy" id="123648"/>
    <lineage>
        <taxon>Eukaryota</taxon>
        <taxon>Fungi</taxon>
        <taxon>Dikarya</taxon>
        <taxon>Ascomycota</taxon>
        <taxon>Pezizomycotina</taxon>
        <taxon>Sordariomycetes</taxon>
        <taxon>Hypocreomycetidae</taxon>
        <taxon>Hypocreales</taxon>
        <taxon>Clavicipitaceae</taxon>
        <taxon>Claviceps</taxon>
    </lineage>
</organism>
<dbReference type="AlphaFoldDB" id="A0A9P7SXZ5"/>
<keyword evidence="1" id="KW-0175">Coiled coil</keyword>
<sequence length="404" mass="45533">MAELPPSSSPPPDPDHQQKSLQEQLQDERTLRRFTERVLDCRQQELQHAEAENERLRKKLEQLARETHDVKAQLRAKERGLQEAADHIFRLQVPREDITEAEARETYKALCGKVQRWVENRLPGTVEAVLAGRGHGHGPGPGPGPGQRVKTPPAQEAARFLSLLREPGRRCLAVHEGDEYHVVAGIMYYLWLGLFSRPFYCPLDDGGEDSTMAWILDVEAAMGKTRDVERCREWRCETLTAICSRKSFKSRRDSYLHLLSKDLSSCLAVLFPKIPAPKLQSSLREAIVQPAADLAHSLHTSISIFWLKWPLKTASSRLEVYECTNLADDGRIMDLSGTLPESSARRHAKYLFDIAPGLFVERIDGGKKMAIKSICRPKVLIHAGEGPVPHKPTLLTWLHDATVC</sequence>
<reference evidence="3" key="1">
    <citation type="journal article" date="2020" name="bioRxiv">
        <title>Whole genome comparisons of ergot fungi reveals the divergence and evolution of species within the genus Claviceps are the result of varying mechanisms driving genome evolution and host range expansion.</title>
        <authorList>
            <person name="Wyka S.A."/>
            <person name="Mondo S.J."/>
            <person name="Liu M."/>
            <person name="Dettman J."/>
            <person name="Nalam V."/>
            <person name="Broders K.D."/>
        </authorList>
    </citation>
    <scope>NUCLEOTIDE SEQUENCE</scope>
    <source>
        <strain evidence="3">CCC 602</strain>
    </source>
</reference>
<comment type="caution">
    <text evidence="3">The sequence shown here is derived from an EMBL/GenBank/DDBJ whole genome shotgun (WGS) entry which is preliminary data.</text>
</comment>
<gene>
    <name evidence="3" type="ORF">E4U43_002934</name>
</gene>
<proteinExistence type="predicted"/>
<accession>A0A9P7SXZ5</accession>
<evidence type="ECO:0000256" key="1">
    <source>
        <dbReference type="SAM" id="Coils"/>
    </source>
</evidence>
<keyword evidence="4" id="KW-1185">Reference proteome</keyword>
<feature type="region of interest" description="Disordered" evidence="2">
    <location>
        <begin position="1"/>
        <end position="27"/>
    </location>
</feature>
<feature type="coiled-coil region" evidence="1">
    <location>
        <begin position="39"/>
        <end position="77"/>
    </location>
</feature>